<evidence type="ECO:0000313" key="3">
    <source>
        <dbReference type="Ensembl" id="ENSPFOP00000011207.1"/>
    </source>
</evidence>
<dbReference type="Ensembl" id="ENSPFOT00000011223.1">
    <property type="protein sequence ID" value="ENSPFOP00000011207.1"/>
    <property type="gene ID" value="ENSPFOG00000011213.1"/>
</dbReference>
<feature type="region of interest" description="Disordered" evidence="2">
    <location>
        <begin position="106"/>
        <end position="203"/>
    </location>
</feature>
<organism evidence="3 4">
    <name type="scientific">Poecilia formosa</name>
    <name type="common">Amazon molly</name>
    <name type="synonym">Limia formosa</name>
    <dbReference type="NCBI Taxonomy" id="48698"/>
    <lineage>
        <taxon>Eukaryota</taxon>
        <taxon>Metazoa</taxon>
        <taxon>Chordata</taxon>
        <taxon>Craniata</taxon>
        <taxon>Vertebrata</taxon>
        <taxon>Euteleostomi</taxon>
        <taxon>Actinopterygii</taxon>
        <taxon>Neopterygii</taxon>
        <taxon>Teleostei</taxon>
        <taxon>Neoteleostei</taxon>
        <taxon>Acanthomorphata</taxon>
        <taxon>Ovalentaria</taxon>
        <taxon>Atherinomorphae</taxon>
        <taxon>Cyprinodontiformes</taxon>
        <taxon>Poeciliidae</taxon>
        <taxon>Poeciliinae</taxon>
        <taxon>Poecilia</taxon>
    </lineage>
</organism>
<dbReference type="CTD" id="81595"/>
<dbReference type="STRING" id="48698.ENSPFOP00000011207"/>
<dbReference type="AlphaFoldDB" id="A0A087XZK4"/>
<evidence type="ECO:0000313" key="4">
    <source>
        <dbReference type="Proteomes" id="UP000028760"/>
    </source>
</evidence>
<reference evidence="4" key="1">
    <citation type="submission" date="2013-10" db="EMBL/GenBank/DDBJ databases">
        <authorList>
            <person name="Schartl M."/>
            <person name="Warren W."/>
        </authorList>
    </citation>
    <scope>NUCLEOTIDE SEQUENCE [LARGE SCALE GENOMIC DNA]</scope>
    <source>
        <strain evidence="4">female</strain>
    </source>
</reference>
<dbReference type="InterPro" id="IPR006804">
    <property type="entry name" value="BCL7"/>
</dbReference>
<dbReference type="RefSeq" id="XP_007564223.1">
    <property type="nucleotide sequence ID" value="XM_007564161.2"/>
</dbReference>
<name>A0A087XZK4_POEFO</name>
<protein>
    <submittedName>
        <fullName evidence="3">BAF chromatin remodeling complex subunit BCL7B b</fullName>
    </submittedName>
</protein>
<dbReference type="PANTHER" id="PTHR12767">
    <property type="entry name" value="BCL7 RELATED"/>
    <property type="match status" value="1"/>
</dbReference>
<dbReference type="PANTHER" id="PTHR12767:SF5">
    <property type="entry name" value="B-CELL CLL_LYMPHOMA 7 PROTEIN FAMILY MEMBER B"/>
    <property type="match status" value="1"/>
</dbReference>
<dbReference type="OMA" id="HVSPPHT"/>
<dbReference type="GeneID" id="103146300"/>
<proteinExistence type="inferred from homology"/>
<dbReference type="Pfam" id="PF04714">
    <property type="entry name" value="BCL_N"/>
    <property type="match status" value="1"/>
</dbReference>
<evidence type="ECO:0000256" key="1">
    <source>
        <dbReference type="ARBA" id="ARBA00010326"/>
    </source>
</evidence>
<reference evidence="3" key="3">
    <citation type="submission" date="2025-09" db="UniProtKB">
        <authorList>
            <consortium name="Ensembl"/>
        </authorList>
    </citation>
    <scope>IDENTIFICATION</scope>
</reference>
<dbReference type="EMBL" id="AYCK01010024">
    <property type="status" value="NOT_ANNOTATED_CDS"/>
    <property type="molecule type" value="Genomic_DNA"/>
</dbReference>
<dbReference type="eggNOG" id="KOG4095">
    <property type="taxonomic scope" value="Eukaryota"/>
</dbReference>
<evidence type="ECO:0000256" key="2">
    <source>
        <dbReference type="SAM" id="MobiDB-lite"/>
    </source>
</evidence>
<dbReference type="KEGG" id="pfor:103146300"/>
<sequence length="203" mass="22627">MNHNSTKMSGRSGRAETRSRAKDDIKKVLAAIEKVRKWEKKWVTVGDTSLRIFKWVPVTETKQIFRTKSSSGEVRGLKDVVIENTNSMLDFTDENSNQSFLSDVYQPKLDNSSSTSSSQHVSPPHTYSLRAEDSQPPMLGQETVDEPVHSGREGADEPPTLIKEDPLTSGTARRRTPDTQDELDESGAPPLKRICTGENNGLR</sequence>
<accession>A0A087XZK4</accession>
<feature type="compositionally biased region" description="Basic and acidic residues" evidence="2">
    <location>
        <begin position="146"/>
        <end position="155"/>
    </location>
</feature>
<dbReference type="OrthoDB" id="5989898at2759"/>
<feature type="compositionally biased region" description="Basic and acidic residues" evidence="2">
    <location>
        <begin position="13"/>
        <end position="23"/>
    </location>
</feature>
<comment type="similarity">
    <text evidence="1">Belongs to the BCL7 family.</text>
</comment>
<dbReference type="GeneTree" id="ENSGT00390000002172"/>
<reference evidence="3" key="2">
    <citation type="submission" date="2025-08" db="UniProtKB">
        <authorList>
            <consortium name="Ensembl"/>
        </authorList>
    </citation>
    <scope>IDENTIFICATION</scope>
</reference>
<keyword evidence="4" id="KW-1185">Reference proteome</keyword>
<feature type="region of interest" description="Disordered" evidence="2">
    <location>
        <begin position="1"/>
        <end position="23"/>
    </location>
</feature>
<dbReference type="Proteomes" id="UP000028760">
    <property type="component" value="Unassembled WGS sequence"/>
</dbReference>